<dbReference type="InterPro" id="IPR029016">
    <property type="entry name" value="GAF-like_dom_sf"/>
</dbReference>
<gene>
    <name evidence="2" type="ORF">EOE67_06020</name>
</gene>
<dbReference type="InterPro" id="IPR003018">
    <property type="entry name" value="GAF"/>
</dbReference>
<dbReference type="SMART" id="SM00065">
    <property type="entry name" value="GAF"/>
    <property type="match status" value="1"/>
</dbReference>
<dbReference type="Pfam" id="PF01590">
    <property type="entry name" value="GAF"/>
    <property type="match status" value="1"/>
</dbReference>
<keyword evidence="3" id="KW-1185">Reference proteome</keyword>
<dbReference type="SUPFAM" id="SSF55781">
    <property type="entry name" value="GAF domain-like"/>
    <property type="match status" value="1"/>
</dbReference>
<dbReference type="EMBL" id="SACS01000004">
    <property type="protein sequence ID" value="RVU40598.1"/>
    <property type="molecule type" value="Genomic_DNA"/>
</dbReference>
<accession>A0A437R1J2</accession>
<dbReference type="RefSeq" id="WP_127698135.1">
    <property type="nucleotide sequence ID" value="NZ_SACS01000004.1"/>
</dbReference>
<dbReference type="Gene3D" id="3.30.450.40">
    <property type="match status" value="1"/>
</dbReference>
<evidence type="ECO:0000259" key="1">
    <source>
        <dbReference type="SMART" id="SM00065"/>
    </source>
</evidence>
<dbReference type="OrthoDB" id="194044at2"/>
<organism evidence="2 3">
    <name type="scientific">Rheinheimera riviphila</name>
    <dbReference type="NCBI Taxonomy" id="1834037"/>
    <lineage>
        <taxon>Bacteria</taxon>
        <taxon>Pseudomonadati</taxon>
        <taxon>Pseudomonadota</taxon>
        <taxon>Gammaproteobacteria</taxon>
        <taxon>Chromatiales</taxon>
        <taxon>Chromatiaceae</taxon>
        <taxon>Rheinheimera</taxon>
    </lineage>
</organism>
<dbReference type="AlphaFoldDB" id="A0A437R1J2"/>
<reference evidence="2 3" key="1">
    <citation type="submission" date="2019-01" db="EMBL/GenBank/DDBJ databases">
        <authorList>
            <person name="Chen W.-M."/>
        </authorList>
    </citation>
    <scope>NUCLEOTIDE SEQUENCE [LARGE SCALE GENOMIC DNA]</scope>
    <source>
        <strain evidence="2 3">KYPC3</strain>
    </source>
</reference>
<protein>
    <submittedName>
        <fullName evidence="2">GAF domain-containing protein</fullName>
    </submittedName>
</protein>
<proteinExistence type="predicted"/>
<sequence length="175" mass="19752">MLDQTGLLLLIKSFKDGQINAEQFYRQLTETITIQLKCSRASLWLYSDTLLSEIVAIDLYDSLQNEHYQGIALHEDDFAPYFAAMRDEGGIDAPVAAEHPATSCFNELYFEPNDIYSLLDVGIVYNGQLVGVFCCEQVGNVMQWNSSQKAFLEQAGKLITFALKPYLQQKFAALF</sequence>
<comment type="caution">
    <text evidence="2">The sequence shown here is derived from an EMBL/GenBank/DDBJ whole genome shotgun (WGS) entry which is preliminary data.</text>
</comment>
<dbReference type="Proteomes" id="UP000283077">
    <property type="component" value="Unassembled WGS sequence"/>
</dbReference>
<name>A0A437R1J2_9GAMM</name>
<feature type="domain" description="GAF" evidence="1">
    <location>
        <begin position="20"/>
        <end position="173"/>
    </location>
</feature>
<evidence type="ECO:0000313" key="2">
    <source>
        <dbReference type="EMBL" id="RVU40598.1"/>
    </source>
</evidence>
<evidence type="ECO:0000313" key="3">
    <source>
        <dbReference type="Proteomes" id="UP000283077"/>
    </source>
</evidence>